<name>A0A9P6C6B9_9AGAR</name>
<keyword evidence="5" id="KW-1185">Reference proteome</keyword>
<dbReference type="AlphaFoldDB" id="A0A9P6C6B9"/>
<feature type="non-terminal residue" evidence="4">
    <location>
        <position position="319"/>
    </location>
</feature>
<keyword evidence="3" id="KW-0732">Signal</keyword>
<keyword evidence="2" id="KW-0812">Transmembrane</keyword>
<evidence type="ECO:0000313" key="5">
    <source>
        <dbReference type="Proteomes" id="UP000807342"/>
    </source>
</evidence>
<evidence type="ECO:0000256" key="1">
    <source>
        <dbReference type="SAM" id="MobiDB-lite"/>
    </source>
</evidence>
<feature type="compositionally biased region" description="Polar residues" evidence="1">
    <location>
        <begin position="221"/>
        <end position="232"/>
    </location>
</feature>
<keyword evidence="2" id="KW-0472">Membrane</keyword>
<dbReference type="Proteomes" id="UP000807342">
    <property type="component" value="Unassembled WGS sequence"/>
</dbReference>
<feature type="transmembrane region" description="Helical" evidence="2">
    <location>
        <begin position="110"/>
        <end position="130"/>
    </location>
</feature>
<organism evidence="4 5">
    <name type="scientific">Macrolepiota fuliginosa MF-IS2</name>
    <dbReference type="NCBI Taxonomy" id="1400762"/>
    <lineage>
        <taxon>Eukaryota</taxon>
        <taxon>Fungi</taxon>
        <taxon>Dikarya</taxon>
        <taxon>Basidiomycota</taxon>
        <taxon>Agaricomycotina</taxon>
        <taxon>Agaricomycetes</taxon>
        <taxon>Agaricomycetidae</taxon>
        <taxon>Agaricales</taxon>
        <taxon>Agaricineae</taxon>
        <taxon>Agaricaceae</taxon>
        <taxon>Macrolepiota</taxon>
    </lineage>
</organism>
<evidence type="ECO:0000256" key="2">
    <source>
        <dbReference type="SAM" id="Phobius"/>
    </source>
</evidence>
<dbReference type="OrthoDB" id="2355659at2759"/>
<dbReference type="EMBL" id="MU151111">
    <property type="protein sequence ID" value="KAF9450174.1"/>
    <property type="molecule type" value="Genomic_DNA"/>
</dbReference>
<evidence type="ECO:0000313" key="4">
    <source>
        <dbReference type="EMBL" id="KAF9450174.1"/>
    </source>
</evidence>
<feature type="region of interest" description="Disordered" evidence="1">
    <location>
        <begin position="213"/>
        <end position="232"/>
    </location>
</feature>
<keyword evidence="2" id="KW-1133">Transmembrane helix</keyword>
<comment type="caution">
    <text evidence="4">The sequence shown here is derived from an EMBL/GenBank/DDBJ whole genome shotgun (WGS) entry which is preliminary data.</text>
</comment>
<sequence>RSASLCITLFGTLVNAAVAVQVLAAWHQLKWGDVESEWAGDNWLQVVDGIRVMWALLSLYFVSAASVCAVGFVGIIAVRHSSIRSFTNLMLIDSFCTQSKASLVRFYRDYSIADFSFCALVTLGATYAAFLSSARAGICEEFSHHPELMRDMLEMGLSSENCEHWVERALVALIGVMFILLVIRVCLRYLLHFLLAVSNFYSQLTRQHTRCSSSCSPSSSYLPTHTHSGSSGAPQRILLVPFTAPVGPDVEMVYTPVPRSSLPRDVQTTAKEVWVSSTSTSEHRHRHHRHCSREIGRIRLPIRPDEGLLPAYTDNESVK</sequence>
<proteinExistence type="predicted"/>
<feature type="transmembrane region" description="Helical" evidence="2">
    <location>
        <begin position="169"/>
        <end position="191"/>
    </location>
</feature>
<feature type="transmembrane region" description="Helical" evidence="2">
    <location>
        <begin position="52"/>
        <end position="78"/>
    </location>
</feature>
<accession>A0A9P6C6B9</accession>
<feature type="chain" id="PRO_5040443034" evidence="3">
    <location>
        <begin position="20"/>
        <end position="319"/>
    </location>
</feature>
<feature type="non-terminal residue" evidence="4">
    <location>
        <position position="1"/>
    </location>
</feature>
<gene>
    <name evidence="4" type="ORF">P691DRAFT_621844</name>
</gene>
<reference evidence="4" key="1">
    <citation type="submission" date="2020-11" db="EMBL/GenBank/DDBJ databases">
        <authorList>
            <consortium name="DOE Joint Genome Institute"/>
            <person name="Ahrendt S."/>
            <person name="Riley R."/>
            <person name="Andreopoulos W."/>
            <person name="Labutti K."/>
            <person name="Pangilinan J."/>
            <person name="Ruiz-Duenas F.J."/>
            <person name="Barrasa J.M."/>
            <person name="Sanchez-Garcia M."/>
            <person name="Camarero S."/>
            <person name="Miyauchi S."/>
            <person name="Serrano A."/>
            <person name="Linde D."/>
            <person name="Babiker R."/>
            <person name="Drula E."/>
            <person name="Ayuso-Fernandez I."/>
            <person name="Pacheco R."/>
            <person name="Padilla G."/>
            <person name="Ferreira P."/>
            <person name="Barriuso J."/>
            <person name="Kellner H."/>
            <person name="Castanera R."/>
            <person name="Alfaro M."/>
            <person name="Ramirez L."/>
            <person name="Pisabarro A.G."/>
            <person name="Kuo A."/>
            <person name="Tritt A."/>
            <person name="Lipzen A."/>
            <person name="He G."/>
            <person name="Yan M."/>
            <person name="Ng V."/>
            <person name="Cullen D."/>
            <person name="Martin F."/>
            <person name="Rosso M.-N."/>
            <person name="Henrissat B."/>
            <person name="Hibbett D."/>
            <person name="Martinez A.T."/>
            <person name="Grigoriev I.V."/>
        </authorList>
    </citation>
    <scope>NUCLEOTIDE SEQUENCE</scope>
    <source>
        <strain evidence="4">MF-IS2</strain>
    </source>
</reference>
<protein>
    <submittedName>
        <fullName evidence="4">Uncharacterized protein</fullName>
    </submittedName>
</protein>
<feature type="signal peptide" evidence="3">
    <location>
        <begin position="1"/>
        <end position="19"/>
    </location>
</feature>
<evidence type="ECO:0000256" key="3">
    <source>
        <dbReference type="SAM" id="SignalP"/>
    </source>
</evidence>